<sequence length="78" mass="8319">MVAFDLQCLVVLEADFKINRGVTFDLQAEQHDGSEPGTGVVGFTDICKKGLSGCKSEKGTDFFLKEISSLFAASGRSA</sequence>
<gene>
    <name evidence="1" type="ORF">C5612_01285</name>
</gene>
<dbReference type="EMBL" id="PUIN01000001">
    <property type="protein sequence ID" value="PQP06423.1"/>
    <property type="molecule type" value="Genomic_DNA"/>
</dbReference>
<dbReference type="Proteomes" id="UP000239687">
    <property type="component" value="Unassembled WGS sequence"/>
</dbReference>
<name>A0A2S8HV59_9PSED</name>
<reference evidence="1 2" key="1">
    <citation type="submission" date="2018-02" db="EMBL/GenBank/DDBJ databases">
        <title>Draft genome sequencing of Pseudomonas frederiksbergensis 11-D3.</title>
        <authorList>
            <person name="Zheng B.-X."/>
        </authorList>
    </citation>
    <scope>NUCLEOTIDE SEQUENCE [LARGE SCALE GENOMIC DNA]</scope>
    <source>
        <strain evidence="1 2">11-D3</strain>
    </source>
</reference>
<proteinExistence type="predicted"/>
<evidence type="ECO:0000313" key="2">
    <source>
        <dbReference type="Proteomes" id="UP000239687"/>
    </source>
</evidence>
<evidence type="ECO:0000313" key="1">
    <source>
        <dbReference type="EMBL" id="PQP06423.1"/>
    </source>
</evidence>
<protein>
    <submittedName>
        <fullName evidence="1">Uncharacterized protein</fullName>
    </submittedName>
</protein>
<organism evidence="1 2">
    <name type="scientific">Pseudomonas frederiksbergensis</name>
    <dbReference type="NCBI Taxonomy" id="104087"/>
    <lineage>
        <taxon>Bacteria</taxon>
        <taxon>Pseudomonadati</taxon>
        <taxon>Pseudomonadota</taxon>
        <taxon>Gammaproteobacteria</taxon>
        <taxon>Pseudomonadales</taxon>
        <taxon>Pseudomonadaceae</taxon>
        <taxon>Pseudomonas</taxon>
    </lineage>
</organism>
<comment type="caution">
    <text evidence="1">The sequence shown here is derived from an EMBL/GenBank/DDBJ whole genome shotgun (WGS) entry which is preliminary data.</text>
</comment>
<dbReference type="AlphaFoldDB" id="A0A2S8HV59"/>
<accession>A0A2S8HV59</accession>